<evidence type="ECO:0000256" key="2">
    <source>
        <dbReference type="ARBA" id="ARBA00022777"/>
    </source>
</evidence>
<name>A0ABT0FWN7_9ACTN</name>
<dbReference type="PANTHER" id="PTHR24421:SF58">
    <property type="entry name" value="SIGNAL TRANSDUCTION HISTIDINE-PROTEIN KINASE_PHOSPHATASE UHPB"/>
    <property type="match status" value="1"/>
</dbReference>
<evidence type="ECO:0000313" key="5">
    <source>
        <dbReference type="EMBL" id="MCK2216298.1"/>
    </source>
</evidence>
<dbReference type="InterPro" id="IPR036890">
    <property type="entry name" value="HATPase_C_sf"/>
</dbReference>
<dbReference type="Pfam" id="PF02518">
    <property type="entry name" value="HATPase_c"/>
    <property type="match status" value="1"/>
</dbReference>
<dbReference type="Gene3D" id="3.30.565.10">
    <property type="entry name" value="Histidine kinase-like ATPase, C-terminal domain"/>
    <property type="match status" value="1"/>
</dbReference>
<dbReference type="SUPFAM" id="SSF55874">
    <property type="entry name" value="ATPase domain of HSP90 chaperone/DNA topoisomerase II/histidine kinase"/>
    <property type="match status" value="1"/>
</dbReference>
<keyword evidence="2" id="KW-0418">Kinase</keyword>
<keyword evidence="6" id="KW-1185">Reference proteome</keyword>
<feature type="domain" description="Histidine kinase/HSP90-like ATPase" evidence="4">
    <location>
        <begin position="2"/>
        <end position="81"/>
    </location>
</feature>
<organism evidence="5 6">
    <name type="scientific">Actinomadura luzonensis</name>
    <dbReference type="NCBI Taxonomy" id="2805427"/>
    <lineage>
        <taxon>Bacteria</taxon>
        <taxon>Bacillati</taxon>
        <taxon>Actinomycetota</taxon>
        <taxon>Actinomycetes</taxon>
        <taxon>Streptosporangiales</taxon>
        <taxon>Thermomonosporaceae</taxon>
        <taxon>Actinomadura</taxon>
    </lineage>
</organism>
<proteinExistence type="predicted"/>
<dbReference type="EMBL" id="JAKRKC020000001">
    <property type="protein sequence ID" value="MCK2216298.1"/>
    <property type="molecule type" value="Genomic_DNA"/>
</dbReference>
<reference evidence="5 6" key="1">
    <citation type="submission" date="2022-04" db="EMBL/GenBank/DDBJ databases">
        <title>Genome draft of Actinomadura sp. ATCC 31491.</title>
        <authorList>
            <person name="Shi X."/>
            <person name="Du Y."/>
        </authorList>
    </citation>
    <scope>NUCLEOTIDE SEQUENCE [LARGE SCALE GENOMIC DNA]</scope>
    <source>
        <strain evidence="5 6">ATCC 31491</strain>
    </source>
</reference>
<evidence type="ECO:0000259" key="4">
    <source>
        <dbReference type="Pfam" id="PF02518"/>
    </source>
</evidence>
<gene>
    <name evidence="5" type="ORF">MF672_021195</name>
</gene>
<accession>A0ABT0FWN7</accession>
<dbReference type="RefSeq" id="WP_247815362.1">
    <property type="nucleotide sequence ID" value="NZ_JAKRKC020000001.1"/>
</dbReference>
<dbReference type="InterPro" id="IPR003594">
    <property type="entry name" value="HATPase_dom"/>
</dbReference>
<dbReference type="CDD" id="cd16917">
    <property type="entry name" value="HATPase_UhpB-NarQ-NarX-like"/>
    <property type="match status" value="1"/>
</dbReference>
<keyword evidence="1" id="KW-0808">Transferase</keyword>
<evidence type="ECO:0000256" key="3">
    <source>
        <dbReference type="ARBA" id="ARBA00023012"/>
    </source>
</evidence>
<dbReference type="InterPro" id="IPR050482">
    <property type="entry name" value="Sensor_HK_TwoCompSys"/>
</dbReference>
<protein>
    <recommendedName>
        <fullName evidence="4">Histidine kinase/HSP90-like ATPase domain-containing protein</fullName>
    </recommendedName>
</protein>
<dbReference type="Proteomes" id="UP001317259">
    <property type="component" value="Unassembled WGS sequence"/>
</dbReference>
<evidence type="ECO:0000256" key="1">
    <source>
        <dbReference type="ARBA" id="ARBA00022679"/>
    </source>
</evidence>
<evidence type="ECO:0000313" key="6">
    <source>
        <dbReference type="Proteomes" id="UP001317259"/>
    </source>
</evidence>
<comment type="caution">
    <text evidence="5">The sequence shown here is derived from an EMBL/GenBank/DDBJ whole genome shotgun (WGS) entry which is preliminary data.</text>
</comment>
<keyword evidence="3" id="KW-0902">Two-component regulatory system</keyword>
<dbReference type="PANTHER" id="PTHR24421">
    <property type="entry name" value="NITRATE/NITRITE SENSOR PROTEIN NARX-RELATED"/>
    <property type="match status" value="1"/>
</dbReference>
<sequence length="87" mass="8661">MEAVTNAARHSGATACTATIAAAAGGVEVVVRDDGRGLDPARPPGVGFRSMRERAAEVGGTWSARSGPEGGTVVRAFLPVAPGKEGS</sequence>